<comment type="caution">
    <text evidence="1">The sequence shown here is derived from an EMBL/GenBank/DDBJ whole genome shotgun (WGS) entry which is preliminary data.</text>
</comment>
<keyword evidence="2" id="KW-1185">Reference proteome</keyword>
<dbReference type="Gene3D" id="3.30.450.40">
    <property type="match status" value="1"/>
</dbReference>
<evidence type="ECO:0000313" key="2">
    <source>
        <dbReference type="Proteomes" id="UP000326570"/>
    </source>
</evidence>
<dbReference type="InterPro" id="IPR029016">
    <property type="entry name" value="GAF-like_dom_sf"/>
</dbReference>
<evidence type="ECO:0000313" key="1">
    <source>
        <dbReference type="EMBL" id="KAA9327291.1"/>
    </source>
</evidence>
<proteinExistence type="predicted"/>
<accession>A0A5N1IKT5</accession>
<dbReference type="Proteomes" id="UP000326570">
    <property type="component" value="Unassembled WGS sequence"/>
</dbReference>
<reference evidence="1 2" key="1">
    <citation type="submission" date="2019-09" db="EMBL/GenBank/DDBJ databases">
        <title>Genome sequence of Adhaeribacter sp. M2.</title>
        <authorList>
            <person name="Srinivasan S."/>
        </authorList>
    </citation>
    <scope>NUCLEOTIDE SEQUENCE [LARGE SCALE GENOMIC DNA]</scope>
    <source>
        <strain evidence="1 2">M2</strain>
    </source>
</reference>
<organism evidence="1 2">
    <name type="scientific">Adhaeribacter soli</name>
    <dbReference type="NCBI Taxonomy" id="2607655"/>
    <lineage>
        <taxon>Bacteria</taxon>
        <taxon>Pseudomonadati</taxon>
        <taxon>Bacteroidota</taxon>
        <taxon>Cytophagia</taxon>
        <taxon>Cytophagales</taxon>
        <taxon>Hymenobacteraceae</taxon>
        <taxon>Adhaeribacter</taxon>
    </lineage>
</organism>
<dbReference type="AlphaFoldDB" id="A0A5N1IKT5"/>
<name>A0A5N1IKT5_9BACT</name>
<dbReference type="SUPFAM" id="SSF55781">
    <property type="entry name" value="GAF domain-like"/>
    <property type="match status" value="1"/>
</dbReference>
<dbReference type="EMBL" id="VTWT01000009">
    <property type="protein sequence ID" value="KAA9327291.1"/>
    <property type="molecule type" value="Genomic_DNA"/>
</dbReference>
<sequence length="776" mass="89927">MNTVVQLPQPGIDAFPFQTILSFSPIIEYWKAKTNDPNKALSLVARQIAKELKDAPELLEPIENFEVLEKHYELVGLLMSAIFPPATFETETVGAITPLQDFSFYFSPKFSEIILNEDHHLKQPLNMDAETRRYYLTRLAYLLILEKFYHIPQPAREPLIFTIPDYKTGLYRHYNIELNASFLKVRHDGPVQELSQEAITSLYDNFHDLNLWLEILPPDQFTLEGFYIMKMIDVTDQEVLSSLKYDLLQTDVMLAADRFEQLQEKIRVLFRRPNLQLGVTAFHKDRNTFVNFGDKINHSFLVQPATGEPNFTREFRFLYKQLMLDNKPLVVKDVATSNLPEKVKKELLRLGINNIILVLLRSHDETLGILELGSPNPNDLDNFSLAKIEQFLPLFSVAVKRNAEEIENRVQAIIKERFTAIHPVLEWRFREAAINMIENAENGKFPDMEPIVFSEVYPLYGVSDVRGSSTERSNAIQEDLIEHLHLAENILKAAIQHRELPILDELKFFISKNLRKLKHGLFSEDEVSIFESIKTEVEPLFEYLDATLPEVRPAIKAYWDAMDPKLGILYKRRKNFEESLTTLNEAISDLLDEEEEKAQAMYPHYFQKYKTDGVEHNIYVGASLVAGQPFDTVVLKNLRLWQLMMMCRISKTTATLKQDLKVCLDTTHLILIYGQPLSIRFRLDERQFDVDGAYNIRYEILKKRIDKAYLANSDERLTQPGKIAIVYSQAKEATEYLEYIDYLQHKGVLTDEIENVEIEELQGVKGLQALRVKVKL</sequence>
<dbReference type="RefSeq" id="WP_150904795.1">
    <property type="nucleotide sequence ID" value="NZ_VTWT01000009.1"/>
</dbReference>
<gene>
    <name evidence="1" type="ORF">F0P94_15340</name>
</gene>
<protein>
    <submittedName>
        <fullName evidence="1">GAF domain-containing protein</fullName>
    </submittedName>
</protein>